<keyword evidence="2" id="KW-0732">Signal</keyword>
<name>A0A9Q0YR05_HOLLE</name>
<evidence type="ECO:0000313" key="4">
    <source>
        <dbReference type="Proteomes" id="UP001152320"/>
    </source>
</evidence>
<dbReference type="Proteomes" id="UP001152320">
    <property type="component" value="Chromosome 16"/>
</dbReference>
<dbReference type="PANTHER" id="PTHR10151:SF120">
    <property type="entry name" value="BIS(5'-ADENOSYL)-TRIPHOSPHATASE"/>
    <property type="match status" value="1"/>
</dbReference>
<dbReference type="PANTHER" id="PTHR10151">
    <property type="entry name" value="ECTONUCLEOTIDE PYROPHOSPHATASE/PHOSPHODIESTERASE"/>
    <property type="match status" value="1"/>
</dbReference>
<evidence type="ECO:0000313" key="3">
    <source>
        <dbReference type="EMBL" id="KAJ8026889.1"/>
    </source>
</evidence>
<gene>
    <name evidence="3" type="ORF">HOLleu_31849</name>
</gene>
<protein>
    <submittedName>
        <fullName evidence="3">Ectonucleotide pyrophosphatase/phosphodiesterase family member 5</fullName>
    </submittedName>
</protein>
<feature type="chain" id="PRO_5040477671" evidence="2">
    <location>
        <begin position="23"/>
        <end position="478"/>
    </location>
</feature>
<proteinExistence type="predicted"/>
<dbReference type="AlphaFoldDB" id="A0A9Q0YR05"/>
<feature type="signal peptide" evidence="2">
    <location>
        <begin position="1"/>
        <end position="22"/>
    </location>
</feature>
<dbReference type="EMBL" id="JAIZAY010000016">
    <property type="protein sequence ID" value="KAJ8026889.1"/>
    <property type="molecule type" value="Genomic_DNA"/>
</dbReference>
<sequence length="478" mass="54266">MLSQFRNHLLHIILGAINVALAASSNAKLNKLERPFLLIVGMDAFRWDFIDKAHTPNFDLIIEDGVRAKHVKNVFPTKSAPNWYTIVSGLYVESHGVTNNHVYDPKIDPNGGIFIDAKCEDPRMWEAAEPIWITNQRQGGRSGLINFPFGMNVKFDKMVATYTTNKYRNDTTKEERVDRIVELFANGSINLGIIYYSAVDHACHMHGPESKEAIASVEEMDKIAGYLVKKLKEKDLYDIMNIMFVADHGQVEVNLKKAIFMNDHIDPSLYLGLKDNPMYSVFPYNVSKTDEIIEKLSNVEHLTVYTKDTMPEKFHYKHNDRIPPIMVMTDVGWVITKDRSEKKSWNGIRGSHGYSNDLPEMWPFFVATGPGFKKGIKSAEPFNSVDIYSLMCHLMQLEAAPHNGSLENVKHLLASQADTEGGPSAQYGVRLFICVLVIVIETIVLIGGILWYRRQRKSAHRLIHDVQLEGLLNNEEES</sequence>
<keyword evidence="1" id="KW-0812">Transmembrane</keyword>
<dbReference type="SUPFAM" id="SSF53649">
    <property type="entry name" value="Alkaline phosphatase-like"/>
    <property type="match status" value="1"/>
</dbReference>
<dbReference type="OrthoDB" id="415411at2759"/>
<dbReference type="CDD" id="cd16018">
    <property type="entry name" value="Enpp"/>
    <property type="match status" value="1"/>
</dbReference>
<dbReference type="Gene3D" id="3.40.720.10">
    <property type="entry name" value="Alkaline Phosphatase, subunit A"/>
    <property type="match status" value="1"/>
</dbReference>
<dbReference type="InterPro" id="IPR002591">
    <property type="entry name" value="Phosphodiest/P_Trfase"/>
</dbReference>
<organism evidence="3 4">
    <name type="scientific">Holothuria leucospilota</name>
    <name type="common">Black long sea cucumber</name>
    <name type="synonym">Mertensiothuria leucospilota</name>
    <dbReference type="NCBI Taxonomy" id="206669"/>
    <lineage>
        <taxon>Eukaryota</taxon>
        <taxon>Metazoa</taxon>
        <taxon>Echinodermata</taxon>
        <taxon>Eleutherozoa</taxon>
        <taxon>Echinozoa</taxon>
        <taxon>Holothuroidea</taxon>
        <taxon>Aspidochirotacea</taxon>
        <taxon>Aspidochirotida</taxon>
        <taxon>Holothuriidae</taxon>
        <taxon>Holothuria</taxon>
    </lineage>
</organism>
<evidence type="ECO:0000256" key="1">
    <source>
        <dbReference type="SAM" id="Phobius"/>
    </source>
</evidence>
<keyword evidence="1" id="KW-1133">Transmembrane helix</keyword>
<dbReference type="InterPro" id="IPR017850">
    <property type="entry name" value="Alkaline_phosphatase_core_sf"/>
</dbReference>
<comment type="caution">
    <text evidence="3">The sequence shown here is derived from an EMBL/GenBank/DDBJ whole genome shotgun (WGS) entry which is preliminary data.</text>
</comment>
<dbReference type="GO" id="GO:0016787">
    <property type="term" value="F:hydrolase activity"/>
    <property type="evidence" value="ECO:0007669"/>
    <property type="project" value="UniProtKB-ARBA"/>
</dbReference>
<feature type="transmembrane region" description="Helical" evidence="1">
    <location>
        <begin position="427"/>
        <end position="452"/>
    </location>
</feature>
<accession>A0A9Q0YR05</accession>
<reference evidence="3" key="1">
    <citation type="submission" date="2021-10" db="EMBL/GenBank/DDBJ databases">
        <title>Tropical sea cucumber genome reveals ecological adaptation and Cuvierian tubules defense mechanism.</title>
        <authorList>
            <person name="Chen T."/>
        </authorList>
    </citation>
    <scope>NUCLEOTIDE SEQUENCE</scope>
    <source>
        <strain evidence="3">Nanhai2018</strain>
        <tissue evidence="3">Muscle</tissue>
    </source>
</reference>
<dbReference type="Pfam" id="PF01663">
    <property type="entry name" value="Phosphodiest"/>
    <property type="match status" value="1"/>
</dbReference>
<keyword evidence="1" id="KW-0472">Membrane</keyword>
<evidence type="ECO:0000256" key="2">
    <source>
        <dbReference type="SAM" id="SignalP"/>
    </source>
</evidence>
<dbReference type="Gene3D" id="3.30.1360.180">
    <property type="match status" value="1"/>
</dbReference>
<keyword evidence="4" id="KW-1185">Reference proteome</keyword>